<keyword evidence="8 12" id="KW-0067">ATP-binding</keyword>
<comment type="activity regulation">
    <text evidence="12">Activated by a monovalent cation that binds near, but not in, the active site. The most likely occupant of the site in vivo is potassium. Ion binding induces a conformational change that may alter substrate affinity.</text>
</comment>
<evidence type="ECO:0000256" key="6">
    <source>
        <dbReference type="ARBA" id="ARBA00022741"/>
    </source>
</evidence>
<reference evidence="15" key="1">
    <citation type="submission" date="2016-10" db="EMBL/GenBank/DDBJ databases">
        <authorList>
            <person name="Varghese N."/>
            <person name="Submissions S."/>
        </authorList>
    </citation>
    <scope>NUCLEOTIDE SEQUENCE [LARGE SCALE GENOMIC DNA]</scope>
    <source>
        <strain evidence="15">DSM 22530</strain>
    </source>
</reference>
<keyword evidence="7 12" id="KW-0418">Kinase</keyword>
<dbReference type="STRING" id="640948.SAMN05216238_11028"/>
<evidence type="ECO:0000256" key="3">
    <source>
        <dbReference type="ARBA" id="ARBA00016943"/>
    </source>
</evidence>
<dbReference type="InterPro" id="IPR011611">
    <property type="entry name" value="PfkB_dom"/>
</dbReference>
<dbReference type="EMBL" id="FOMR01000010">
    <property type="protein sequence ID" value="SFE21128.1"/>
    <property type="molecule type" value="Genomic_DNA"/>
</dbReference>
<keyword evidence="10 12" id="KW-0630">Potassium</keyword>
<keyword evidence="9 12" id="KW-0460">Magnesium</keyword>
<dbReference type="InterPro" id="IPR002173">
    <property type="entry name" value="Carboh/pur_kinase_PfkB_CS"/>
</dbReference>
<feature type="binding site" evidence="12">
    <location>
        <position position="274"/>
    </location>
    <ligand>
        <name>K(+)</name>
        <dbReference type="ChEBI" id="CHEBI:29103"/>
    </ligand>
</feature>
<evidence type="ECO:0000256" key="5">
    <source>
        <dbReference type="ARBA" id="ARBA00022723"/>
    </source>
</evidence>
<dbReference type="InterPro" id="IPR029056">
    <property type="entry name" value="Ribokinase-like"/>
</dbReference>
<dbReference type="UniPathway" id="UPA00916">
    <property type="reaction ID" value="UER00889"/>
</dbReference>
<dbReference type="EC" id="2.7.1.15" evidence="2 12"/>
<evidence type="ECO:0000256" key="1">
    <source>
        <dbReference type="ARBA" id="ARBA00005380"/>
    </source>
</evidence>
<feature type="binding site" evidence="12">
    <location>
        <position position="271"/>
    </location>
    <ligand>
        <name>K(+)</name>
        <dbReference type="ChEBI" id="CHEBI:29103"/>
    </ligand>
</feature>
<feature type="binding site" evidence="12">
    <location>
        <position position="235"/>
    </location>
    <ligand>
        <name>K(+)</name>
        <dbReference type="ChEBI" id="CHEBI:29103"/>
    </ligand>
</feature>
<proteinExistence type="inferred from homology"/>
<feature type="domain" description="Carbohydrate kinase PfkB" evidence="13">
    <location>
        <begin position="6"/>
        <end position="282"/>
    </location>
</feature>
<dbReference type="Proteomes" id="UP000199474">
    <property type="component" value="Unassembled WGS sequence"/>
</dbReference>
<dbReference type="OrthoDB" id="9775849at2"/>
<comment type="similarity">
    <text evidence="12">Belongs to the carbohydrate kinase PfkB family. Ribokinase subfamily.</text>
</comment>
<dbReference type="SUPFAM" id="SSF53613">
    <property type="entry name" value="Ribokinase-like"/>
    <property type="match status" value="1"/>
</dbReference>
<keyword evidence="11 12" id="KW-0119">Carbohydrate metabolism</keyword>
<gene>
    <name evidence="12" type="primary">rbsK</name>
    <name evidence="14" type="ORF">SAMN05216238_11028</name>
</gene>
<dbReference type="GO" id="GO:0005829">
    <property type="term" value="C:cytosol"/>
    <property type="evidence" value="ECO:0007669"/>
    <property type="project" value="TreeGrafter"/>
</dbReference>
<comment type="cofactor">
    <cofactor evidence="12">
        <name>Mg(2+)</name>
        <dbReference type="ChEBI" id="CHEBI:18420"/>
    </cofactor>
    <text evidence="12">Requires a divalent cation, most likely magnesium in vivo, as an electrophilic catalyst to aid phosphoryl group transfer. It is the chelate of the metal and the nucleotide that is the actual substrate.</text>
</comment>
<comment type="catalytic activity">
    <reaction evidence="12">
        <text>D-ribose + ATP = D-ribose 5-phosphate + ADP + H(+)</text>
        <dbReference type="Rhea" id="RHEA:13697"/>
        <dbReference type="ChEBI" id="CHEBI:15378"/>
        <dbReference type="ChEBI" id="CHEBI:30616"/>
        <dbReference type="ChEBI" id="CHEBI:47013"/>
        <dbReference type="ChEBI" id="CHEBI:78346"/>
        <dbReference type="ChEBI" id="CHEBI:456216"/>
        <dbReference type="EC" id="2.7.1.15"/>
    </reaction>
</comment>
<comment type="subcellular location">
    <subcellularLocation>
        <location evidence="12">Cytoplasm</location>
    </subcellularLocation>
</comment>
<feature type="binding site" evidence="12">
    <location>
        <position position="276"/>
    </location>
    <ligand>
        <name>K(+)</name>
        <dbReference type="ChEBI" id="CHEBI:29103"/>
    </ligand>
</feature>
<feature type="binding site" evidence="12">
    <location>
        <position position="241"/>
    </location>
    <ligand>
        <name>substrate</name>
    </ligand>
</feature>
<dbReference type="Pfam" id="PF00294">
    <property type="entry name" value="PfkB"/>
    <property type="match status" value="1"/>
</dbReference>
<sequence>MSTQPNVCIVGSINMDLTVTTDKMPMQGETVLGQDFFTNPGGKGANQAVAAARMGANVKFIGAVGDDPFGKTLLTNFTNENIRTEGIEIVRDASTGTATIILSENDNRIIVASGANQSVTPDHVRKHRNLIITSDLVLLQLEVPLETIVATMEIAKANNVPVILNPAPYQPLPEEILKAAAYLTPNEIELASMKASPLFTSIKDKLIVTRGDKGVSFAEHGIEREISGHSVQVIDTTGAGDTFNGALAAELAGGTELADAVTAANAAAAISVSKTGAQAGMPVKEDIQGFLHERNMSE</sequence>
<comment type="function">
    <text evidence="12">Catalyzes the phosphorylation of ribose at O-5 in a reaction requiring ATP and magnesium. The resulting D-ribose-5-phosphate can then be used either for sythesis of nucleotides, histidine, and tryptophan, or as a component of the pentose phosphate pathway.</text>
</comment>
<evidence type="ECO:0000256" key="11">
    <source>
        <dbReference type="ARBA" id="ARBA00023277"/>
    </source>
</evidence>
<evidence type="ECO:0000256" key="4">
    <source>
        <dbReference type="ARBA" id="ARBA00022679"/>
    </source>
</evidence>
<dbReference type="GO" id="GO:0046872">
    <property type="term" value="F:metal ion binding"/>
    <property type="evidence" value="ECO:0007669"/>
    <property type="project" value="UniProtKB-KW"/>
</dbReference>
<protein>
    <recommendedName>
        <fullName evidence="3 12">Ribokinase</fullName>
        <shortName evidence="12">RK</shortName>
        <ecNumber evidence="2 12">2.7.1.15</ecNumber>
    </recommendedName>
</protein>
<comment type="caution">
    <text evidence="12">Lacks conserved residue(s) required for the propagation of feature annotation.</text>
</comment>
<keyword evidence="5 12" id="KW-0479">Metal-binding</keyword>
<feature type="binding site" evidence="12">
    <location>
        <begin position="42"/>
        <end position="46"/>
    </location>
    <ligand>
        <name>substrate</name>
    </ligand>
</feature>
<feature type="binding site" evidence="12">
    <location>
        <begin position="240"/>
        <end position="241"/>
    </location>
    <ligand>
        <name>ATP</name>
        <dbReference type="ChEBI" id="CHEBI:30616"/>
    </ligand>
</feature>
<dbReference type="Gene3D" id="3.40.1190.20">
    <property type="match status" value="1"/>
</dbReference>
<comment type="subunit">
    <text evidence="12">Homodimer.</text>
</comment>
<comment type="similarity">
    <text evidence="1">Belongs to the carbohydrate kinase pfkB family.</text>
</comment>
<feature type="binding site" evidence="12">
    <location>
        <position position="265"/>
    </location>
    <ligand>
        <name>ATP</name>
        <dbReference type="ChEBI" id="CHEBI:30616"/>
    </ligand>
</feature>
<keyword evidence="15" id="KW-1185">Reference proteome</keyword>
<dbReference type="InterPro" id="IPR002139">
    <property type="entry name" value="Ribo/fructo_kinase"/>
</dbReference>
<feature type="binding site" evidence="12">
    <location>
        <position position="237"/>
    </location>
    <ligand>
        <name>K(+)</name>
        <dbReference type="ChEBI" id="CHEBI:29103"/>
    </ligand>
</feature>
<comment type="pathway">
    <text evidence="12">Carbohydrate metabolism; D-ribose degradation; D-ribose 5-phosphate from beta-D-ribopyranose: step 2/2.</text>
</comment>
<dbReference type="CDD" id="cd01174">
    <property type="entry name" value="ribokinase"/>
    <property type="match status" value="1"/>
</dbReference>
<evidence type="ECO:0000256" key="8">
    <source>
        <dbReference type="ARBA" id="ARBA00022840"/>
    </source>
</evidence>
<dbReference type="RefSeq" id="WP_090086342.1">
    <property type="nucleotide sequence ID" value="NZ_FOMR01000010.1"/>
</dbReference>
<evidence type="ECO:0000256" key="7">
    <source>
        <dbReference type="ARBA" id="ARBA00022777"/>
    </source>
</evidence>
<evidence type="ECO:0000313" key="15">
    <source>
        <dbReference type="Proteomes" id="UP000199474"/>
    </source>
</evidence>
<dbReference type="InterPro" id="IPR011877">
    <property type="entry name" value="Ribokinase"/>
</dbReference>
<feature type="binding site" evidence="12">
    <location>
        <begin position="14"/>
        <end position="16"/>
    </location>
    <ligand>
        <name>substrate</name>
    </ligand>
</feature>
<accession>A0A1I1YQ34</accession>
<evidence type="ECO:0000256" key="9">
    <source>
        <dbReference type="ARBA" id="ARBA00022842"/>
    </source>
</evidence>
<dbReference type="PANTHER" id="PTHR10584:SF166">
    <property type="entry name" value="RIBOKINASE"/>
    <property type="match status" value="1"/>
</dbReference>
<keyword evidence="6 12" id="KW-0547">Nucleotide-binding</keyword>
<evidence type="ECO:0000256" key="10">
    <source>
        <dbReference type="ARBA" id="ARBA00022958"/>
    </source>
</evidence>
<evidence type="ECO:0000259" key="13">
    <source>
        <dbReference type="Pfam" id="PF00294"/>
    </source>
</evidence>
<name>A0A1I1YQ34_9BACI</name>
<feature type="binding site" evidence="12">
    <location>
        <position position="186"/>
    </location>
    <ligand>
        <name>ATP</name>
        <dbReference type="ChEBI" id="CHEBI:30616"/>
    </ligand>
</feature>
<feature type="binding site" evidence="12">
    <location>
        <position position="142"/>
    </location>
    <ligand>
        <name>substrate</name>
    </ligand>
</feature>
<dbReference type="NCBIfam" id="TIGR02152">
    <property type="entry name" value="D_ribokin_bact"/>
    <property type="match status" value="1"/>
</dbReference>
<feature type="binding site" evidence="12">
    <location>
        <begin position="209"/>
        <end position="214"/>
    </location>
    <ligand>
        <name>ATP</name>
        <dbReference type="ChEBI" id="CHEBI:30616"/>
    </ligand>
</feature>
<dbReference type="AlphaFoldDB" id="A0A1I1YQ34"/>
<dbReference type="PRINTS" id="PR00990">
    <property type="entry name" value="RIBOKINASE"/>
</dbReference>
<evidence type="ECO:0000256" key="2">
    <source>
        <dbReference type="ARBA" id="ARBA00012035"/>
    </source>
</evidence>
<dbReference type="GO" id="GO:0005524">
    <property type="term" value="F:ATP binding"/>
    <property type="evidence" value="ECO:0007669"/>
    <property type="project" value="UniProtKB-UniRule"/>
</dbReference>
<organism evidence="14 15">
    <name type="scientific">Lentibacillus persicus</name>
    <dbReference type="NCBI Taxonomy" id="640948"/>
    <lineage>
        <taxon>Bacteria</taxon>
        <taxon>Bacillati</taxon>
        <taxon>Bacillota</taxon>
        <taxon>Bacilli</taxon>
        <taxon>Bacillales</taxon>
        <taxon>Bacillaceae</taxon>
        <taxon>Lentibacillus</taxon>
    </lineage>
</organism>
<dbReference type="PROSITE" id="PS00584">
    <property type="entry name" value="PFKB_KINASES_2"/>
    <property type="match status" value="1"/>
</dbReference>
<feature type="active site" description="Proton acceptor" evidence="12">
    <location>
        <position position="241"/>
    </location>
</feature>
<dbReference type="GO" id="GO:0004747">
    <property type="term" value="F:ribokinase activity"/>
    <property type="evidence" value="ECO:0007669"/>
    <property type="project" value="UniProtKB-UniRule"/>
</dbReference>
<keyword evidence="12" id="KW-0963">Cytoplasm</keyword>
<evidence type="ECO:0000313" key="14">
    <source>
        <dbReference type="EMBL" id="SFE21128.1"/>
    </source>
</evidence>
<dbReference type="HAMAP" id="MF_01987">
    <property type="entry name" value="Ribokinase"/>
    <property type="match status" value="1"/>
</dbReference>
<dbReference type="GO" id="GO:0019303">
    <property type="term" value="P:D-ribose catabolic process"/>
    <property type="evidence" value="ECO:0007669"/>
    <property type="project" value="UniProtKB-UniRule"/>
</dbReference>
<evidence type="ECO:0000256" key="12">
    <source>
        <dbReference type="HAMAP-Rule" id="MF_01987"/>
    </source>
</evidence>
<keyword evidence="4 12" id="KW-0808">Transferase</keyword>
<dbReference type="PANTHER" id="PTHR10584">
    <property type="entry name" value="SUGAR KINASE"/>
    <property type="match status" value="1"/>
</dbReference>